<proteinExistence type="predicted"/>
<evidence type="ECO:0000313" key="2">
    <source>
        <dbReference type="EMBL" id="MED6209738.1"/>
    </source>
</evidence>
<reference evidence="2 3" key="1">
    <citation type="journal article" date="2023" name="Plants (Basel)">
        <title>Bridging the Gap: Combining Genomics and Transcriptomics Approaches to Understand Stylosanthes scabra, an Orphan Legume from the Brazilian Caatinga.</title>
        <authorList>
            <person name="Ferreira-Neto J.R.C."/>
            <person name="da Silva M.D."/>
            <person name="Binneck E."/>
            <person name="de Melo N.F."/>
            <person name="da Silva R.H."/>
            <person name="de Melo A.L.T.M."/>
            <person name="Pandolfi V."/>
            <person name="Bustamante F.O."/>
            <person name="Brasileiro-Vidal A.C."/>
            <person name="Benko-Iseppon A.M."/>
        </authorList>
    </citation>
    <scope>NUCLEOTIDE SEQUENCE [LARGE SCALE GENOMIC DNA]</scope>
    <source>
        <tissue evidence="2">Leaves</tissue>
    </source>
</reference>
<comment type="caution">
    <text evidence="2">The sequence shown here is derived from an EMBL/GenBank/DDBJ whole genome shotgun (WGS) entry which is preliminary data.</text>
</comment>
<gene>
    <name evidence="2" type="ORF">PIB30_057652</name>
</gene>
<accession>A0ABU6YM57</accession>
<feature type="region of interest" description="Disordered" evidence="1">
    <location>
        <begin position="41"/>
        <end position="69"/>
    </location>
</feature>
<dbReference type="EMBL" id="JASCZI010242130">
    <property type="protein sequence ID" value="MED6209738.1"/>
    <property type="molecule type" value="Genomic_DNA"/>
</dbReference>
<dbReference type="Proteomes" id="UP001341840">
    <property type="component" value="Unassembled WGS sequence"/>
</dbReference>
<organism evidence="2 3">
    <name type="scientific">Stylosanthes scabra</name>
    <dbReference type="NCBI Taxonomy" id="79078"/>
    <lineage>
        <taxon>Eukaryota</taxon>
        <taxon>Viridiplantae</taxon>
        <taxon>Streptophyta</taxon>
        <taxon>Embryophyta</taxon>
        <taxon>Tracheophyta</taxon>
        <taxon>Spermatophyta</taxon>
        <taxon>Magnoliopsida</taxon>
        <taxon>eudicotyledons</taxon>
        <taxon>Gunneridae</taxon>
        <taxon>Pentapetalae</taxon>
        <taxon>rosids</taxon>
        <taxon>fabids</taxon>
        <taxon>Fabales</taxon>
        <taxon>Fabaceae</taxon>
        <taxon>Papilionoideae</taxon>
        <taxon>50 kb inversion clade</taxon>
        <taxon>dalbergioids sensu lato</taxon>
        <taxon>Dalbergieae</taxon>
        <taxon>Pterocarpus clade</taxon>
        <taxon>Stylosanthes</taxon>
    </lineage>
</organism>
<feature type="compositionally biased region" description="Pro residues" evidence="1">
    <location>
        <begin position="56"/>
        <end position="69"/>
    </location>
</feature>
<evidence type="ECO:0000256" key="1">
    <source>
        <dbReference type="SAM" id="MobiDB-lite"/>
    </source>
</evidence>
<evidence type="ECO:0000313" key="3">
    <source>
        <dbReference type="Proteomes" id="UP001341840"/>
    </source>
</evidence>
<name>A0ABU6YM57_9FABA</name>
<protein>
    <submittedName>
        <fullName evidence="2">Uncharacterized protein</fullName>
    </submittedName>
</protein>
<feature type="compositionally biased region" description="Low complexity" evidence="1">
    <location>
        <begin position="42"/>
        <end position="55"/>
    </location>
</feature>
<sequence>MVVSYYRRILKSAGNFNGKCWREFKICDREYYRRIFCRKNPLPHLKPSSSLSLLSPLPPTKPSSPPPLPYRAIADESIDGGISHIWPLRCSSLTKLRSPPLSVFEARPHHRCVSAVTV</sequence>
<keyword evidence="3" id="KW-1185">Reference proteome</keyword>